<feature type="transmembrane region" description="Helical" evidence="7">
    <location>
        <begin position="358"/>
        <end position="378"/>
    </location>
</feature>
<dbReference type="InterPro" id="IPR011642">
    <property type="entry name" value="Gate_dom"/>
</dbReference>
<feature type="transmembrane region" description="Helical" evidence="7">
    <location>
        <begin position="6"/>
        <end position="22"/>
    </location>
</feature>
<dbReference type="InterPro" id="IPR002668">
    <property type="entry name" value="CNT_N_dom"/>
</dbReference>
<evidence type="ECO:0000256" key="1">
    <source>
        <dbReference type="ARBA" id="ARBA00004651"/>
    </source>
</evidence>
<reference evidence="11 12" key="1">
    <citation type="submission" date="2022-11" db="EMBL/GenBank/DDBJ databases">
        <title>Desulfobotulus tamanensis H1 sp. nov. - anaerobic, alkaliphilic, sulphate reducing bacterium isolated from terrestrial mud volcano.</title>
        <authorList>
            <person name="Frolova A."/>
            <person name="Merkel A.Y."/>
            <person name="Slobodkin A.I."/>
        </authorList>
    </citation>
    <scope>NUCLEOTIDE SEQUENCE [LARGE SCALE GENOMIC DNA]</scope>
    <source>
        <strain evidence="11 12">H1</strain>
    </source>
</reference>
<feature type="transmembrane region" description="Helical" evidence="7">
    <location>
        <begin position="398"/>
        <end position="415"/>
    </location>
</feature>
<accession>A0ABT3N9U7</accession>
<dbReference type="Pfam" id="PF07662">
    <property type="entry name" value="Nucleos_tra2_C"/>
    <property type="match status" value="1"/>
</dbReference>
<organism evidence="11 12">
    <name type="scientific">Desulfobotulus pelophilus</name>
    <dbReference type="NCBI Taxonomy" id="2823377"/>
    <lineage>
        <taxon>Bacteria</taxon>
        <taxon>Pseudomonadati</taxon>
        <taxon>Thermodesulfobacteriota</taxon>
        <taxon>Desulfobacteria</taxon>
        <taxon>Desulfobacterales</taxon>
        <taxon>Desulfobacteraceae</taxon>
        <taxon>Desulfobotulus</taxon>
    </lineage>
</organism>
<protein>
    <submittedName>
        <fullName evidence="11">Nucleoside:proton symporter</fullName>
    </submittedName>
</protein>
<dbReference type="Pfam" id="PF07670">
    <property type="entry name" value="Gate"/>
    <property type="match status" value="1"/>
</dbReference>
<evidence type="ECO:0000256" key="6">
    <source>
        <dbReference type="ARBA" id="ARBA00023136"/>
    </source>
</evidence>
<evidence type="ECO:0000256" key="5">
    <source>
        <dbReference type="ARBA" id="ARBA00022989"/>
    </source>
</evidence>
<feature type="domain" description="Concentrative nucleoside transporter N-terminal" evidence="8">
    <location>
        <begin position="10"/>
        <end position="83"/>
    </location>
</feature>
<keyword evidence="5 7" id="KW-1133">Transmembrane helix</keyword>
<feature type="domain" description="Nucleoside transporter/FeoB GTPase Gate" evidence="10">
    <location>
        <begin position="102"/>
        <end position="202"/>
    </location>
</feature>
<dbReference type="Pfam" id="PF01773">
    <property type="entry name" value="Nucleos_tra2_N"/>
    <property type="match status" value="1"/>
</dbReference>
<comment type="subcellular location">
    <subcellularLocation>
        <location evidence="1">Cell membrane</location>
        <topology evidence="1">Multi-pass membrane protein</topology>
    </subcellularLocation>
</comment>
<dbReference type="RefSeq" id="WP_265425149.1">
    <property type="nucleotide sequence ID" value="NZ_JAPFPW010000010.1"/>
</dbReference>
<comment type="similarity">
    <text evidence="2">Belongs to the concentrative nucleoside transporter (CNT) (TC 2.A.41) family.</text>
</comment>
<comment type="caution">
    <text evidence="11">The sequence shown here is derived from an EMBL/GenBank/DDBJ whole genome shotgun (WGS) entry which is preliminary data.</text>
</comment>
<feature type="transmembrane region" description="Helical" evidence="7">
    <location>
        <begin position="34"/>
        <end position="55"/>
    </location>
</feature>
<sequence>MFLSILQSGFGLLAFMFIAWLLSENRKAVSPRLILSGLGLQFLLALILLKVPAFADFFLFLNKAVEALEAGTRAGTTFVFGYLGGGPLPFEEPWSGAAYIFAFRALPVIVVTGALSTLLYHWKIIPVLVRGFSALLQRVMGIGGALGVGCAANIFAGMVESPLFVRPYVKSMTRSELFTLMTCGMATIAGTVLVLYAGIIGQMVPGALGHILAASLISAPASILIAGIMIPESSPPTLGEISPPVESRSSMDAVVKGTTFGLQMYIQIVALLVVLVALVSMVNQALGLLPDMAGETLTLQSILGQIMRPLVWLAGIPWHESHVAGSLMGTKVILNELLAYLDMAALPEGSLSPRSSLIMTYALCGFANIGSLGILVGGLSSIAPERLDEIVTLAPRSILAGVLTTLMTGAMVSIFY</sequence>
<dbReference type="Proteomes" id="UP001209681">
    <property type="component" value="Unassembled WGS sequence"/>
</dbReference>
<feature type="transmembrane region" description="Helical" evidence="7">
    <location>
        <begin position="211"/>
        <end position="230"/>
    </location>
</feature>
<keyword evidence="3" id="KW-1003">Cell membrane</keyword>
<dbReference type="InterPro" id="IPR008276">
    <property type="entry name" value="C_nuclsd_transpt"/>
</dbReference>
<feature type="transmembrane region" description="Helical" evidence="7">
    <location>
        <begin position="178"/>
        <end position="199"/>
    </location>
</feature>
<evidence type="ECO:0000313" key="11">
    <source>
        <dbReference type="EMBL" id="MCW7754229.1"/>
    </source>
</evidence>
<feature type="transmembrane region" description="Helical" evidence="7">
    <location>
        <begin position="139"/>
        <end position="158"/>
    </location>
</feature>
<dbReference type="InterPro" id="IPR011657">
    <property type="entry name" value="CNT_C_dom"/>
</dbReference>
<evidence type="ECO:0000256" key="4">
    <source>
        <dbReference type="ARBA" id="ARBA00022692"/>
    </source>
</evidence>
<evidence type="ECO:0000259" key="10">
    <source>
        <dbReference type="Pfam" id="PF07670"/>
    </source>
</evidence>
<keyword evidence="12" id="KW-1185">Reference proteome</keyword>
<gene>
    <name evidence="11" type="ORF">OOT00_09540</name>
</gene>
<evidence type="ECO:0000313" key="12">
    <source>
        <dbReference type="Proteomes" id="UP001209681"/>
    </source>
</evidence>
<evidence type="ECO:0000259" key="9">
    <source>
        <dbReference type="Pfam" id="PF07662"/>
    </source>
</evidence>
<feature type="domain" description="Concentrative nucleoside transporter C-terminal" evidence="9">
    <location>
        <begin position="210"/>
        <end position="412"/>
    </location>
</feature>
<evidence type="ECO:0000256" key="2">
    <source>
        <dbReference type="ARBA" id="ARBA00009033"/>
    </source>
</evidence>
<keyword evidence="4 7" id="KW-0812">Transmembrane</keyword>
<name>A0ABT3N9U7_9BACT</name>
<evidence type="ECO:0000259" key="8">
    <source>
        <dbReference type="Pfam" id="PF01773"/>
    </source>
</evidence>
<keyword evidence="6 7" id="KW-0472">Membrane</keyword>
<feature type="transmembrane region" description="Helical" evidence="7">
    <location>
        <begin position="264"/>
        <end position="282"/>
    </location>
</feature>
<dbReference type="PANTHER" id="PTHR10590:SF4">
    <property type="entry name" value="SOLUTE CARRIER FAMILY 28 MEMBER 3"/>
    <property type="match status" value="1"/>
</dbReference>
<dbReference type="PANTHER" id="PTHR10590">
    <property type="entry name" value="SODIUM/NUCLEOSIDE COTRANSPORTER"/>
    <property type="match status" value="1"/>
</dbReference>
<evidence type="ECO:0000256" key="3">
    <source>
        <dbReference type="ARBA" id="ARBA00022475"/>
    </source>
</evidence>
<feature type="transmembrane region" description="Helical" evidence="7">
    <location>
        <begin position="97"/>
        <end position="119"/>
    </location>
</feature>
<proteinExistence type="inferred from homology"/>
<dbReference type="EMBL" id="JAPFPW010000010">
    <property type="protein sequence ID" value="MCW7754229.1"/>
    <property type="molecule type" value="Genomic_DNA"/>
</dbReference>
<evidence type="ECO:0000256" key="7">
    <source>
        <dbReference type="SAM" id="Phobius"/>
    </source>
</evidence>